<feature type="region of interest" description="Disordered" evidence="1">
    <location>
        <begin position="145"/>
        <end position="182"/>
    </location>
</feature>
<organism evidence="2">
    <name type="scientific">Lygus hesperus</name>
    <name type="common">Western plant bug</name>
    <dbReference type="NCBI Taxonomy" id="30085"/>
    <lineage>
        <taxon>Eukaryota</taxon>
        <taxon>Metazoa</taxon>
        <taxon>Ecdysozoa</taxon>
        <taxon>Arthropoda</taxon>
        <taxon>Hexapoda</taxon>
        <taxon>Insecta</taxon>
        <taxon>Pterygota</taxon>
        <taxon>Neoptera</taxon>
        <taxon>Paraneoptera</taxon>
        <taxon>Hemiptera</taxon>
        <taxon>Heteroptera</taxon>
        <taxon>Panheteroptera</taxon>
        <taxon>Cimicomorpha</taxon>
        <taxon>Miridae</taxon>
        <taxon>Mirini</taxon>
        <taxon>Lygus</taxon>
    </lineage>
</organism>
<protein>
    <submittedName>
        <fullName evidence="2">Uncharacterized protein</fullName>
    </submittedName>
</protein>
<feature type="compositionally biased region" description="Basic residues" evidence="1">
    <location>
        <begin position="159"/>
        <end position="180"/>
    </location>
</feature>
<reference evidence="2" key="1">
    <citation type="journal article" date="2014" name="PLoS ONE">
        <title>Transcriptome-Based Identification of ABC Transporters in the Western Tarnished Plant Bug Lygus hesperus.</title>
        <authorList>
            <person name="Hull J.J."/>
            <person name="Chaney K."/>
            <person name="Geib S.M."/>
            <person name="Fabrick J.A."/>
            <person name="Brent C.S."/>
            <person name="Walsh D."/>
            <person name="Lavine L.C."/>
        </authorList>
    </citation>
    <scope>NUCLEOTIDE SEQUENCE</scope>
</reference>
<feature type="compositionally biased region" description="Polar residues" evidence="1">
    <location>
        <begin position="1"/>
        <end position="14"/>
    </location>
</feature>
<evidence type="ECO:0000313" key="3">
    <source>
        <dbReference type="EMBL" id="JAQ15411.1"/>
    </source>
</evidence>
<accession>A0A0A9YMS2</accession>
<feature type="compositionally biased region" description="Polar residues" evidence="1">
    <location>
        <begin position="22"/>
        <end position="36"/>
    </location>
</feature>
<reference evidence="2" key="2">
    <citation type="submission" date="2014-07" db="EMBL/GenBank/DDBJ databases">
        <authorList>
            <person name="Hull J."/>
        </authorList>
    </citation>
    <scope>NUCLEOTIDE SEQUENCE</scope>
</reference>
<name>A0A0A9YMS2_LYGHE</name>
<evidence type="ECO:0000313" key="2">
    <source>
        <dbReference type="EMBL" id="JAG34352.1"/>
    </source>
</evidence>
<feature type="region of interest" description="Disordered" evidence="1">
    <location>
        <begin position="1"/>
        <end position="50"/>
    </location>
</feature>
<sequence length="239" mass="26954">MYSTAHPAMTSSDTKNMEEISKQTPQQHQRPYTTGKTARKLNKDAEPFNPKLKTVDVPMVDQSVSVPSPMYLRNTIGYNDMYTSHIATSMYHQQVAIPKVLVNKELQLPQQQVAAHIALHDRHIPDVHHPHPTPILPSMIVDPNGSLPHHPHPYQPPHNHQHHTTHMHHQPYNSTHHHHSLQNTTAISNTSVEAQPPHKHDTVDTAKKVSSPSPYYVLPNVVSTPSQSLQKYSNDILKG</sequence>
<proteinExistence type="predicted"/>
<dbReference type="EMBL" id="GDHC01003218">
    <property type="protein sequence ID" value="JAQ15411.1"/>
    <property type="molecule type" value="Transcribed_RNA"/>
</dbReference>
<feature type="compositionally biased region" description="Basic and acidic residues" evidence="1">
    <location>
        <begin position="196"/>
        <end position="207"/>
    </location>
</feature>
<dbReference type="AlphaFoldDB" id="A0A0A9YMS2"/>
<reference evidence="3" key="3">
    <citation type="journal article" date="2016" name="Gigascience">
        <title>De novo construction of an expanded transcriptome assembly for the western tarnished plant bug, Lygus hesperus.</title>
        <authorList>
            <person name="Tassone E.E."/>
            <person name="Geib S.M."/>
            <person name="Hall B."/>
            <person name="Fabrick J.A."/>
            <person name="Brent C.S."/>
            <person name="Hull J.J."/>
        </authorList>
    </citation>
    <scope>NUCLEOTIDE SEQUENCE</scope>
</reference>
<evidence type="ECO:0000256" key="1">
    <source>
        <dbReference type="SAM" id="MobiDB-lite"/>
    </source>
</evidence>
<gene>
    <name evidence="2" type="ORF">CM83_2993</name>
    <name evidence="3" type="ORF">g.32181</name>
</gene>
<feature type="region of interest" description="Disordered" evidence="1">
    <location>
        <begin position="191"/>
        <end position="210"/>
    </location>
</feature>
<dbReference type="EMBL" id="GBHO01009252">
    <property type="protein sequence ID" value="JAG34352.1"/>
    <property type="molecule type" value="Transcribed_RNA"/>
</dbReference>